<name>A0A4R9BIF6_9MICO</name>
<dbReference type="RefSeq" id="WP_134530766.1">
    <property type="nucleotide sequence ID" value="NZ_SOHN01000019.1"/>
</dbReference>
<protein>
    <recommendedName>
        <fullName evidence="4">Flagellar protein FlgN</fullName>
    </recommendedName>
</protein>
<sequence length="126" mass="13263">MSSALDNLSTWEAALDDLEIRLDVAARSMAVESPGGEAGSLAPWSGSASEGGEVTTPVGADWSAPKGLGAFPAELATRVQDLLHNQQKLINELEQARILTLKHLTAVRSVPPERDARASVYLDVAG</sequence>
<dbReference type="EMBL" id="SOHN01000019">
    <property type="protein sequence ID" value="TFD84900.1"/>
    <property type="molecule type" value="Genomic_DNA"/>
</dbReference>
<keyword evidence="3" id="KW-1185">Reference proteome</keyword>
<dbReference type="AlphaFoldDB" id="A0A4R9BIF6"/>
<evidence type="ECO:0000313" key="3">
    <source>
        <dbReference type="Proteomes" id="UP000297626"/>
    </source>
</evidence>
<reference evidence="2 3" key="1">
    <citation type="submission" date="2019-03" db="EMBL/GenBank/DDBJ databases">
        <title>Genomics of glacier-inhabiting Cryobacterium strains.</title>
        <authorList>
            <person name="Liu Q."/>
            <person name="Xin Y.-H."/>
        </authorList>
    </citation>
    <scope>NUCLEOTIDE SEQUENCE [LARGE SCALE GENOMIC DNA]</scope>
    <source>
        <strain evidence="2 3">Sr54</strain>
    </source>
</reference>
<dbReference type="Proteomes" id="UP000297626">
    <property type="component" value="Unassembled WGS sequence"/>
</dbReference>
<gene>
    <name evidence="2" type="ORF">E3T51_16290</name>
</gene>
<proteinExistence type="predicted"/>
<evidence type="ECO:0000313" key="2">
    <source>
        <dbReference type="EMBL" id="TFD84900.1"/>
    </source>
</evidence>
<organism evidence="2 3">
    <name type="scientific">Cryobacterium serini</name>
    <dbReference type="NCBI Taxonomy" id="1259201"/>
    <lineage>
        <taxon>Bacteria</taxon>
        <taxon>Bacillati</taxon>
        <taxon>Actinomycetota</taxon>
        <taxon>Actinomycetes</taxon>
        <taxon>Micrococcales</taxon>
        <taxon>Microbacteriaceae</taxon>
        <taxon>Cryobacterium</taxon>
    </lineage>
</organism>
<feature type="region of interest" description="Disordered" evidence="1">
    <location>
        <begin position="32"/>
        <end position="61"/>
    </location>
</feature>
<evidence type="ECO:0008006" key="4">
    <source>
        <dbReference type="Google" id="ProtNLM"/>
    </source>
</evidence>
<evidence type="ECO:0000256" key="1">
    <source>
        <dbReference type="SAM" id="MobiDB-lite"/>
    </source>
</evidence>
<accession>A0A4R9BIF6</accession>
<comment type="caution">
    <text evidence="2">The sequence shown here is derived from an EMBL/GenBank/DDBJ whole genome shotgun (WGS) entry which is preliminary data.</text>
</comment>